<organism evidence="1">
    <name type="scientific">Medicago truncatula</name>
    <name type="common">Barrel medic</name>
    <name type="synonym">Medicago tribuloides</name>
    <dbReference type="NCBI Taxonomy" id="3880"/>
    <lineage>
        <taxon>Eukaryota</taxon>
        <taxon>Viridiplantae</taxon>
        <taxon>Streptophyta</taxon>
        <taxon>Embryophyta</taxon>
        <taxon>Tracheophyta</taxon>
        <taxon>Spermatophyta</taxon>
        <taxon>Magnoliopsida</taxon>
        <taxon>eudicotyledons</taxon>
        <taxon>Gunneridae</taxon>
        <taxon>Pentapetalae</taxon>
        <taxon>rosids</taxon>
        <taxon>fabids</taxon>
        <taxon>Fabales</taxon>
        <taxon>Fabaceae</taxon>
        <taxon>Papilionoideae</taxon>
        <taxon>50 kb inversion clade</taxon>
        <taxon>NPAAA clade</taxon>
        <taxon>Hologalegina</taxon>
        <taxon>IRL clade</taxon>
        <taxon>Trifolieae</taxon>
        <taxon>Medicago</taxon>
    </lineage>
</organism>
<dbReference type="EMBL" id="AC184047">
    <property type="protein sequence ID" value="ABN09197.1"/>
    <property type="molecule type" value="Genomic_DNA"/>
</dbReference>
<name>A2Q6H7_MEDTR</name>
<protein>
    <submittedName>
        <fullName evidence="1">Uncharacterized protein</fullName>
    </submittedName>
</protein>
<reference evidence="1" key="1">
    <citation type="submission" date="2006-03" db="EMBL/GenBank/DDBJ databases">
        <authorList>
            <person name="Town C.D."/>
        </authorList>
    </citation>
    <scope>NUCLEOTIDE SEQUENCE</scope>
</reference>
<reference evidence="1" key="2">
    <citation type="submission" date="2007-03" db="EMBL/GenBank/DDBJ databases">
        <authorList>
            <consortium name="The International Medicago Genome Annotation Group"/>
        </authorList>
    </citation>
    <scope>NUCLEOTIDE SEQUENCE</scope>
</reference>
<dbReference type="AlphaFoldDB" id="A2Q6H7"/>
<proteinExistence type="predicted"/>
<accession>A2Q6H7</accession>
<evidence type="ECO:0000313" key="1">
    <source>
        <dbReference type="EMBL" id="ABN09197.1"/>
    </source>
</evidence>
<gene>
    <name evidence="1" type="ORF">MtrDRAFT_AC184047g10v2</name>
</gene>
<sequence length="106" mass="12153">MEVMTFTTSHDCPLSTTPNKLCEGCLLEKQFKAIFLKDSSSRSKMLLELIHANVYGPSKLSSLDKKHTYSFSSKTFQEKMVYLLIQKSLLPSRSSKMVWRMKVVGR</sequence>